<feature type="compositionally biased region" description="Polar residues" evidence="1">
    <location>
        <begin position="288"/>
        <end position="297"/>
    </location>
</feature>
<name>A0A9P6J659_9FUNG</name>
<sequence length="588" mass="64363">MYSDGYARFEPKTWATGSPEHYLSLPVGGAHNVHSEDLSVEEFAKLAGITILSEDDDDDDNGATSSDEPSISGYTSIEWSRRIGSDMTLGFGSVSSSITMDSERAVTSTIMSNRSTRKINIWDPEFWCFPIRDGQHPRVLASGLSSSSLPNMSICPRTQGPPPRASSLPTPSNLPSPVTTSSASVSTISSRRESAVAESASSMAYYMGHNRRSSYSPCGLRSNSLHAVTFKRVDEIPNPPNDFTRPKSFTSFTAVAIELDNHGPEPGATKSDELDHTTTTPPPIHTKGPNSSEQSVVLSPPHGLAHSVALHALRNLRSMNGLTSGYYRSRANAARTRSPSPSPLSHQIELSDSEGMDSPQEEKDGFELREVLSSSKADSITHPTATKRLPSPLTLNEGHGNVNEREDNDTPRGPTTLVTPETQSLPMNNQVLLMYQHKARSMPLLLQAQHPLETQELAISLPSTLSSSVFPSSSYTSSQPSTPQHQPKSSPARMFTPGTKVGRFTLVQEMCTKHADILRARQDYKPQRRLSLRRASMGDMLTKSRQQTDKNSTRSLDWATIPPMMGTEENVVVFQRKRARRQLPPTPA</sequence>
<reference evidence="2" key="1">
    <citation type="journal article" date="2020" name="Fungal Divers.">
        <title>Resolving the Mortierellaceae phylogeny through synthesis of multi-gene phylogenetics and phylogenomics.</title>
        <authorList>
            <person name="Vandepol N."/>
            <person name="Liber J."/>
            <person name="Desiro A."/>
            <person name="Na H."/>
            <person name="Kennedy M."/>
            <person name="Barry K."/>
            <person name="Grigoriev I.V."/>
            <person name="Miller A.N."/>
            <person name="O'Donnell K."/>
            <person name="Stajich J.E."/>
            <person name="Bonito G."/>
        </authorList>
    </citation>
    <scope>NUCLEOTIDE SEQUENCE</scope>
    <source>
        <strain evidence="2">MES-2147</strain>
    </source>
</reference>
<comment type="caution">
    <text evidence="2">The sequence shown here is derived from an EMBL/GenBank/DDBJ whole genome shotgun (WGS) entry which is preliminary data.</text>
</comment>
<feature type="compositionally biased region" description="Low complexity" evidence="1">
    <location>
        <begin position="166"/>
        <end position="189"/>
    </location>
</feature>
<keyword evidence="3" id="KW-1185">Reference proteome</keyword>
<dbReference type="EMBL" id="JAAAHW010006301">
    <property type="protein sequence ID" value="KAF9963332.1"/>
    <property type="molecule type" value="Genomic_DNA"/>
</dbReference>
<feature type="region of interest" description="Disordered" evidence="1">
    <location>
        <begin position="260"/>
        <end position="299"/>
    </location>
</feature>
<dbReference type="AlphaFoldDB" id="A0A9P6J659"/>
<dbReference type="Proteomes" id="UP000749646">
    <property type="component" value="Unassembled WGS sequence"/>
</dbReference>
<feature type="compositionally biased region" description="Basic and acidic residues" evidence="1">
    <location>
        <begin position="360"/>
        <end position="370"/>
    </location>
</feature>
<feature type="compositionally biased region" description="Polar residues" evidence="1">
    <location>
        <begin position="372"/>
        <end position="384"/>
    </location>
</feature>
<feature type="compositionally biased region" description="Polar residues" evidence="1">
    <location>
        <begin position="335"/>
        <end position="350"/>
    </location>
</feature>
<feature type="compositionally biased region" description="Low complexity" evidence="1">
    <location>
        <begin position="468"/>
        <end position="491"/>
    </location>
</feature>
<feature type="region of interest" description="Disordered" evidence="1">
    <location>
        <begin position="539"/>
        <end position="562"/>
    </location>
</feature>
<organism evidence="2 3">
    <name type="scientific">Modicella reniformis</name>
    <dbReference type="NCBI Taxonomy" id="1440133"/>
    <lineage>
        <taxon>Eukaryota</taxon>
        <taxon>Fungi</taxon>
        <taxon>Fungi incertae sedis</taxon>
        <taxon>Mucoromycota</taxon>
        <taxon>Mortierellomycotina</taxon>
        <taxon>Mortierellomycetes</taxon>
        <taxon>Mortierellales</taxon>
        <taxon>Mortierellaceae</taxon>
        <taxon>Modicella</taxon>
    </lineage>
</organism>
<feature type="region of interest" description="Disordered" evidence="1">
    <location>
        <begin position="150"/>
        <end position="189"/>
    </location>
</feature>
<evidence type="ECO:0000256" key="1">
    <source>
        <dbReference type="SAM" id="MobiDB-lite"/>
    </source>
</evidence>
<accession>A0A9P6J659</accession>
<evidence type="ECO:0000313" key="3">
    <source>
        <dbReference type="Proteomes" id="UP000749646"/>
    </source>
</evidence>
<gene>
    <name evidence="2" type="ORF">BGZ65_004283</name>
</gene>
<dbReference type="OrthoDB" id="2447551at2759"/>
<feature type="region of interest" description="Disordered" evidence="1">
    <location>
        <begin position="331"/>
        <end position="423"/>
    </location>
</feature>
<proteinExistence type="predicted"/>
<feature type="region of interest" description="Disordered" evidence="1">
    <location>
        <begin position="468"/>
        <end position="496"/>
    </location>
</feature>
<protein>
    <submittedName>
        <fullName evidence="2">Uncharacterized protein</fullName>
    </submittedName>
</protein>
<evidence type="ECO:0000313" key="2">
    <source>
        <dbReference type="EMBL" id="KAF9963332.1"/>
    </source>
</evidence>